<dbReference type="EMBL" id="BMQL01000020">
    <property type="protein sequence ID" value="GGR17467.1"/>
    <property type="molecule type" value="Genomic_DNA"/>
</dbReference>
<accession>A0A918F7Y6</accession>
<dbReference type="AlphaFoldDB" id="A0A918F7Y6"/>
<protein>
    <submittedName>
        <fullName evidence="1">Uncharacterized protein</fullName>
    </submittedName>
</protein>
<keyword evidence="2" id="KW-1185">Reference proteome</keyword>
<reference evidence="1" key="1">
    <citation type="journal article" date="2014" name="Int. J. Syst. Evol. Microbiol.">
        <title>Complete genome sequence of Corynebacterium casei LMG S-19264T (=DSM 44701T), isolated from a smear-ripened cheese.</title>
        <authorList>
            <consortium name="US DOE Joint Genome Institute (JGI-PGF)"/>
            <person name="Walter F."/>
            <person name="Albersmeier A."/>
            <person name="Kalinowski J."/>
            <person name="Ruckert C."/>
        </authorList>
    </citation>
    <scope>NUCLEOTIDE SEQUENCE</scope>
    <source>
        <strain evidence="1">JCM 31311</strain>
    </source>
</reference>
<evidence type="ECO:0000313" key="2">
    <source>
        <dbReference type="Proteomes" id="UP000603865"/>
    </source>
</evidence>
<reference evidence="1" key="2">
    <citation type="submission" date="2020-09" db="EMBL/GenBank/DDBJ databases">
        <authorList>
            <person name="Sun Q."/>
            <person name="Ohkuma M."/>
        </authorList>
    </citation>
    <scope>NUCLEOTIDE SEQUENCE</scope>
    <source>
        <strain evidence="1">JCM 31311</strain>
    </source>
</reference>
<gene>
    <name evidence="1" type="ORF">GCM10008957_32730</name>
</gene>
<comment type="caution">
    <text evidence="1">The sequence shown here is derived from an EMBL/GenBank/DDBJ whole genome shotgun (WGS) entry which is preliminary data.</text>
</comment>
<dbReference type="Proteomes" id="UP000603865">
    <property type="component" value="Unassembled WGS sequence"/>
</dbReference>
<name>A0A918F7Y6_9DEIO</name>
<sequence length="65" mass="7376">MGCMLAKDVLGTENIYKLADCDDRVSSWQVIREALMKRFLNACSDRRISGLPADREFIGKLDLLL</sequence>
<organism evidence="1 2">
    <name type="scientific">Deinococcus ruber</name>
    <dbReference type="NCBI Taxonomy" id="1848197"/>
    <lineage>
        <taxon>Bacteria</taxon>
        <taxon>Thermotogati</taxon>
        <taxon>Deinococcota</taxon>
        <taxon>Deinococci</taxon>
        <taxon>Deinococcales</taxon>
        <taxon>Deinococcaceae</taxon>
        <taxon>Deinococcus</taxon>
    </lineage>
</organism>
<proteinExistence type="predicted"/>
<evidence type="ECO:0000313" key="1">
    <source>
        <dbReference type="EMBL" id="GGR17467.1"/>
    </source>
</evidence>